<organism evidence="3 4">
    <name type="scientific">Hamadaea flava</name>
    <dbReference type="NCBI Taxonomy" id="1742688"/>
    <lineage>
        <taxon>Bacteria</taxon>
        <taxon>Bacillati</taxon>
        <taxon>Actinomycetota</taxon>
        <taxon>Actinomycetes</taxon>
        <taxon>Micromonosporales</taxon>
        <taxon>Micromonosporaceae</taxon>
        <taxon>Hamadaea</taxon>
    </lineage>
</organism>
<name>A0ABV8LPX4_9ACTN</name>
<dbReference type="Proteomes" id="UP001595816">
    <property type="component" value="Unassembled WGS sequence"/>
</dbReference>
<sequence length="90" mass="9819">MHVIELSFDGNPDRLAARPAHREYLAALHAEGVVVASGPFPDDSGALLIFDVDRARADQIIAEDGYYRAPGVTVVSVREWSPIFGRALDK</sequence>
<dbReference type="Gene3D" id="3.30.70.1060">
    <property type="entry name" value="Dimeric alpha+beta barrel"/>
    <property type="match status" value="1"/>
</dbReference>
<dbReference type="InterPro" id="IPR011008">
    <property type="entry name" value="Dimeric_a/b-barrel"/>
</dbReference>
<evidence type="ECO:0000313" key="3">
    <source>
        <dbReference type="EMBL" id="MFC4132516.1"/>
    </source>
</evidence>
<evidence type="ECO:0000259" key="2">
    <source>
        <dbReference type="Pfam" id="PF03795"/>
    </source>
</evidence>
<comment type="caution">
    <text evidence="3">The sequence shown here is derived from an EMBL/GenBank/DDBJ whole genome shotgun (WGS) entry which is preliminary data.</text>
</comment>
<dbReference type="SUPFAM" id="SSF54909">
    <property type="entry name" value="Dimeric alpha+beta barrel"/>
    <property type="match status" value="1"/>
</dbReference>
<evidence type="ECO:0000256" key="1">
    <source>
        <dbReference type="ARBA" id="ARBA00007689"/>
    </source>
</evidence>
<comment type="similarity">
    <text evidence="1">Belongs to the YciI family.</text>
</comment>
<accession>A0ABV8LPX4</accession>
<dbReference type="Pfam" id="PF03795">
    <property type="entry name" value="YCII"/>
    <property type="match status" value="1"/>
</dbReference>
<dbReference type="EMBL" id="JBHSAY010000009">
    <property type="protein sequence ID" value="MFC4132516.1"/>
    <property type="molecule type" value="Genomic_DNA"/>
</dbReference>
<evidence type="ECO:0000313" key="4">
    <source>
        <dbReference type="Proteomes" id="UP001595816"/>
    </source>
</evidence>
<keyword evidence="4" id="KW-1185">Reference proteome</keyword>
<feature type="domain" description="YCII-related" evidence="2">
    <location>
        <begin position="12"/>
        <end position="81"/>
    </location>
</feature>
<reference evidence="4" key="1">
    <citation type="journal article" date="2019" name="Int. J. Syst. Evol. Microbiol.">
        <title>The Global Catalogue of Microorganisms (GCM) 10K type strain sequencing project: providing services to taxonomists for standard genome sequencing and annotation.</title>
        <authorList>
            <consortium name="The Broad Institute Genomics Platform"/>
            <consortium name="The Broad Institute Genome Sequencing Center for Infectious Disease"/>
            <person name="Wu L."/>
            <person name="Ma J."/>
        </authorList>
    </citation>
    <scope>NUCLEOTIDE SEQUENCE [LARGE SCALE GENOMIC DNA]</scope>
    <source>
        <strain evidence="4">CGMCC 4.7289</strain>
    </source>
</reference>
<dbReference type="InterPro" id="IPR005545">
    <property type="entry name" value="YCII"/>
</dbReference>
<gene>
    <name evidence="3" type="ORF">ACFOZ4_18050</name>
</gene>
<proteinExistence type="inferred from homology"/>
<dbReference type="RefSeq" id="WP_253753096.1">
    <property type="nucleotide sequence ID" value="NZ_JAMZDZ010000001.1"/>
</dbReference>
<protein>
    <submittedName>
        <fullName evidence="3">YciI family protein</fullName>
    </submittedName>
</protein>